<dbReference type="Proteomes" id="UP001396334">
    <property type="component" value="Unassembled WGS sequence"/>
</dbReference>
<evidence type="ECO:0000256" key="1">
    <source>
        <dbReference type="SAM" id="MobiDB-lite"/>
    </source>
</evidence>
<name>A0ABR2TET7_9ROSI</name>
<reference evidence="2 3" key="1">
    <citation type="journal article" date="2024" name="G3 (Bethesda)">
        <title>Genome assembly of Hibiscus sabdariffa L. provides insights into metabolisms of medicinal natural products.</title>
        <authorList>
            <person name="Kim T."/>
        </authorList>
    </citation>
    <scope>NUCLEOTIDE SEQUENCE [LARGE SCALE GENOMIC DNA]</scope>
    <source>
        <strain evidence="2">TK-2024</strain>
        <tissue evidence="2">Old leaves</tissue>
    </source>
</reference>
<evidence type="ECO:0000313" key="2">
    <source>
        <dbReference type="EMBL" id="KAK9035694.1"/>
    </source>
</evidence>
<feature type="region of interest" description="Disordered" evidence="1">
    <location>
        <begin position="31"/>
        <end position="57"/>
    </location>
</feature>
<protein>
    <submittedName>
        <fullName evidence="2">Uncharacterized protein</fullName>
    </submittedName>
</protein>
<gene>
    <name evidence="2" type="ORF">V6N11_077727</name>
</gene>
<keyword evidence="3" id="KW-1185">Reference proteome</keyword>
<sequence length="135" mass="14821">MVVKNRRRRTKPNSVTNHSVGLVARGRTSSRFGVLKEQEESEDVDVTNDRGDSMPLSYGVATPVIRSAAYMTSNLDKTKKKKKVMAKSPERVVLPSIPGQRTLVVDREASSSKGIHKAVSIGRMVLGTKGRWGLT</sequence>
<dbReference type="EMBL" id="JBBPBN010000006">
    <property type="protein sequence ID" value="KAK9035694.1"/>
    <property type="molecule type" value="Genomic_DNA"/>
</dbReference>
<evidence type="ECO:0000313" key="3">
    <source>
        <dbReference type="Proteomes" id="UP001396334"/>
    </source>
</evidence>
<proteinExistence type="predicted"/>
<accession>A0ABR2TET7</accession>
<comment type="caution">
    <text evidence="2">The sequence shown here is derived from an EMBL/GenBank/DDBJ whole genome shotgun (WGS) entry which is preliminary data.</text>
</comment>
<organism evidence="2 3">
    <name type="scientific">Hibiscus sabdariffa</name>
    <name type="common">roselle</name>
    <dbReference type="NCBI Taxonomy" id="183260"/>
    <lineage>
        <taxon>Eukaryota</taxon>
        <taxon>Viridiplantae</taxon>
        <taxon>Streptophyta</taxon>
        <taxon>Embryophyta</taxon>
        <taxon>Tracheophyta</taxon>
        <taxon>Spermatophyta</taxon>
        <taxon>Magnoliopsida</taxon>
        <taxon>eudicotyledons</taxon>
        <taxon>Gunneridae</taxon>
        <taxon>Pentapetalae</taxon>
        <taxon>rosids</taxon>
        <taxon>malvids</taxon>
        <taxon>Malvales</taxon>
        <taxon>Malvaceae</taxon>
        <taxon>Malvoideae</taxon>
        <taxon>Hibiscus</taxon>
    </lineage>
</organism>